<reference evidence="3 4" key="1">
    <citation type="submission" date="2019-05" db="EMBL/GenBank/DDBJ databases">
        <title>We sequenced the genome of Paenibacillus hemerocallicola KCTC 33185 for further insight into its adaptation and study the phylogeny of Paenibacillus.</title>
        <authorList>
            <person name="Narsing Rao M.P."/>
        </authorList>
    </citation>
    <scope>NUCLEOTIDE SEQUENCE [LARGE SCALE GENOMIC DNA]</scope>
    <source>
        <strain evidence="3 4">KCTC 33185</strain>
    </source>
</reference>
<organism evidence="3 4">
    <name type="scientific">Paenibacillus hemerocallicola</name>
    <dbReference type="NCBI Taxonomy" id="1172614"/>
    <lineage>
        <taxon>Bacteria</taxon>
        <taxon>Bacillati</taxon>
        <taxon>Bacillota</taxon>
        <taxon>Bacilli</taxon>
        <taxon>Bacillales</taxon>
        <taxon>Paenibacillaceae</taxon>
        <taxon>Paenibacillus</taxon>
    </lineage>
</organism>
<evidence type="ECO:0000313" key="3">
    <source>
        <dbReference type="EMBL" id="TNJ66193.1"/>
    </source>
</evidence>
<feature type="transmembrane region" description="Helical" evidence="1">
    <location>
        <begin position="6"/>
        <end position="22"/>
    </location>
</feature>
<evidence type="ECO:0000259" key="2">
    <source>
        <dbReference type="Pfam" id="PF02698"/>
    </source>
</evidence>
<sequence length="213" mass="24677">MYVTISLAGMVVLAVPAVYFIWMHASRLRERDADALIILGYRCDQGQIHPLLQDRLDTAIRLMERHRYRYVILSGGAVASSRSEADIMRDYLIRNGIREERLLLEQKSRNTVQNMVNCKILMERHGMKSCLLVSNSFHIRRMKYIMNALDMPAFFYANREPMKVIGQWRITFQEIRAFRLTLPWLEKALRQAPGEMMGAAVRKVGTQAKELGS</sequence>
<dbReference type="InterPro" id="IPR051599">
    <property type="entry name" value="Cell_Envelope_Assoc"/>
</dbReference>
<dbReference type="PANTHER" id="PTHR30336:SF20">
    <property type="entry name" value="DUF218 DOMAIN-CONTAINING PROTEIN"/>
    <property type="match status" value="1"/>
</dbReference>
<dbReference type="CDD" id="cd06259">
    <property type="entry name" value="YdcF-like"/>
    <property type="match status" value="1"/>
</dbReference>
<dbReference type="AlphaFoldDB" id="A0A5C4TAV4"/>
<dbReference type="Proteomes" id="UP000307943">
    <property type="component" value="Unassembled WGS sequence"/>
</dbReference>
<name>A0A5C4TAV4_9BACL</name>
<dbReference type="Gene3D" id="3.40.50.620">
    <property type="entry name" value="HUPs"/>
    <property type="match status" value="1"/>
</dbReference>
<keyword evidence="1" id="KW-0812">Transmembrane</keyword>
<dbReference type="InterPro" id="IPR003848">
    <property type="entry name" value="DUF218"/>
</dbReference>
<protein>
    <submittedName>
        <fullName evidence="3">YdcF family protein</fullName>
    </submittedName>
</protein>
<evidence type="ECO:0000313" key="4">
    <source>
        <dbReference type="Proteomes" id="UP000307943"/>
    </source>
</evidence>
<dbReference type="OrthoDB" id="9782395at2"/>
<dbReference type="RefSeq" id="WP_139602245.1">
    <property type="nucleotide sequence ID" value="NZ_VDCQ01000012.1"/>
</dbReference>
<keyword evidence="1" id="KW-1133">Transmembrane helix</keyword>
<dbReference type="PANTHER" id="PTHR30336">
    <property type="entry name" value="INNER MEMBRANE PROTEIN, PROBABLE PERMEASE"/>
    <property type="match status" value="1"/>
</dbReference>
<comment type="caution">
    <text evidence="3">The sequence shown here is derived from an EMBL/GenBank/DDBJ whole genome shotgun (WGS) entry which is preliminary data.</text>
</comment>
<evidence type="ECO:0000256" key="1">
    <source>
        <dbReference type="SAM" id="Phobius"/>
    </source>
</evidence>
<accession>A0A5C4TAV4</accession>
<keyword evidence="1" id="KW-0472">Membrane</keyword>
<feature type="domain" description="DUF218" evidence="2">
    <location>
        <begin position="34"/>
        <end position="154"/>
    </location>
</feature>
<dbReference type="EMBL" id="VDCQ01000012">
    <property type="protein sequence ID" value="TNJ66193.1"/>
    <property type="molecule type" value="Genomic_DNA"/>
</dbReference>
<keyword evidence="4" id="KW-1185">Reference proteome</keyword>
<dbReference type="InterPro" id="IPR014729">
    <property type="entry name" value="Rossmann-like_a/b/a_fold"/>
</dbReference>
<proteinExistence type="predicted"/>
<dbReference type="Pfam" id="PF02698">
    <property type="entry name" value="DUF218"/>
    <property type="match status" value="1"/>
</dbReference>
<gene>
    <name evidence="3" type="ORF">FE784_10980</name>
</gene>
<dbReference type="GO" id="GO:0005886">
    <property type="term" value="C:plasma membrane"/>
    <property type="evidence" value="ECO:0007669"/>
    <property type="project" value="TreeGrafter"/>
</dbReference>